<dbReference type="EMBL" id="VVZB01000021">
    <property type="protein sequence ID" value="KAA5379370.1"/>
    <property type="molecule type" value="Genomic_DNA"/>
</dbReference>
<proteinExistence type="predicted"/>
<reference evidence="1 2" key="1">
    <citation type="journal article" date="2019" name="Nat. Med.">
        <title>A library of human gut bacterial isolates paired with longitudinal multiomics data enables mechanistic microbiome research.</title>
        <authorList>
            <person name="Poyet M."/>
            <person name="Groussin M."/>
            <person name="Gibbons S.M."/>
            <person name="Avila-Pacheco J."/>
            <person name="Jiang X."/>
            <person name="Kearney S.M."/>
            <person name="Perrotta A.R."/>
            <person name="Berdy B."/>
            <person name="Zhao S."/>
            <person name="Lieberman T.D."/>
            <person name="Swanson P.K."/>
            <person name="Smith M."/>
            <person name="Roesemann S."/>
            <person name="Alexander J.E."/>
            <person name="Rich S.A."/>
            <person name="Livny J."/>
            <person name="Vlamakis H."/>
            <person name="Clish C."/>
            <person name="Bullock K."/>
            <person name="Deik A."/>
            <person name="Scott J."/>
            <person name="Pierce K.A."/>
            <person name="Xavier R.J."/>
            <person name="Alm E.J."/>
        </authorList>
    </citation>
    <scope>NUCLEOTIDE SEQUENCE [LARGE SCALE GENOMIC DNA]</scope>
    <source>
        <strain evidence="1 2">BIOML-A5</strain>
    </source>
</reference>
<accession>A0A5M5ZP02</accession>
<dbReference type="AlphaFoldDB" id="A0A5M5ZP02"/>
<organism evidence="1 2">
    <name type="scientific">Phocaeicola dorei</name>
    <dbReference type="NCBI Taxonomy" id="357276"/>
    <lineage>
        <taxon>Bacteria</taxon>
        <taxon>Pseudomonadati</taxon>
        <taxon>Bacteroidota</taxon>
        <taxon>Bacteroidia</taxon>
        <taxon>Bacteroidales</taxon>
        <taxon>Bacteroidaceae</taxon>
        <taxon>Phocaeicola</taxon>
    </lineage>
</organism>
<gene>
    <name evidence="1" type="ORF">F2Y61_20990</name>
</gene>
<dbReference type="RefSeq" id="WP_149941245.1">
    <property type="nucleotide sequence ID" value="NZ_VVZB01000021.1"/>
</dbReference>
<name>A0A5M5ZP02_9BACT</name>
<sequence length="92" mass="10269">MASHNPFIEDVHSLKTVSPLCWQGRLLAVIFPLPFLPDFLLGSDRGNPTDTVYTPFVGTPFDSPLLYATYGWFNGISFNATFTESGRYVFST</sequence>
<evidence type="ECO:0000313" key="2">
    <source>
        <dbReference type="Proteomes" id="UP000347681"/>
    </source>
</evidence>
<dbReference type="Proteomes" id="UP000347681">
    <property type="component" value="Unassembled WGS sequence"/>
</dbReference>
<comment type="caution">
    <text evidence="1">The sequence shown here is derived from an EMBL/GenBank/DDBJ whole genome shotgun (WGS) entry which is preliminary data.</text>
</comment>
<evidence type="ECO:0000313" key="1">
    <source>
        <dbReference type="EMBL" id="KAA5379370.1"/>
    </source>
</evidence>
<protein>
    <submittedName>
        <fullName evidence="1">Uncharacterized protein</fullName>
    </submittedName>
</protein>